<comment type="caution">
    <text evidence="1">The sequence shown here is derived from an EMBL/GenBank/DDBJ whole genome shotgun (WGS) entry which is preliminary data.</text>
</comment>
<dbReference type="InterPro" id="IPR036866">
    <property type="entry name" value="RibonucZ/Hydroxyglut_hydro"/>
</dbReference>
<dbReference type="EMBL" id="VFPD01000001">
    <property type="protein sequence ID" value="TQM21747.1"/>
    <property type="molecule type" value="Genomic_DNA"/>
</dbReference>
<dbReference type="InterPro" id="IPR052159">
    <property type="entry name" value="Competence_DNA_uptake"/>
</dbReference>
<dbReference type="RefSeq" id="WP_142016346.1">
    <property type="nucleotide sequence ID" value="NZ_VFPD01000001.1"/>
</dbReference>
<dbReference type="Gene3D" id="3.60.15.10">
    <property type="entry name" value="Ribonuclease Z/Hydroxyacylglutathione hydrolase-like"/>
    <property type="match status" value="1"/>
</dbReference>
<protein>
    <submittedName>
        <fullName evidence="1">Beta-lactamase superfamily II metal-dependent hydrolase</fullName>
    </submittedName>
</protein>
<keyword evidence="1" id="KW-0378">Hydrolase</keyword>
<keyword evidence="2" id="KW-1185">Reference proteome</keyword>
<evidence type="ECO:0000313" key="1">
    <source>
        <dbReference type="EMBL" id="TQM21747.1"/>
    </source>
</evidence>
<reference evidence="1 2" key="1">
    <citation type="submission" date="2019-06" db="EMBL/GenBank/DDBJ databases">
        <title>Sorghum-associated microbial communities from plants grown in Nebraska, USA.</title>
        <authorList>
            <person name="Schachtman D."/>
        </authorList>
    </citation>
    <scope>NUCLEOTIDE SEQUENCE [LARGE SCALE GENOMIC DNA]</scope>
    <source>
        <strain evidence="1 2">110</strain>
    </source>
</reference>
<proteinExistence type="predicted"/>
<gene>
    <name evidence="1" type="ORF">FB551_1441</name>
</gene>
<evidence type="ECO:0000313" key="2">
    <source>
        <dbReference type="Proteomes" id="UP000316437"/>
    </source>
</evidence>
<dbReference type="AlphaFoldDB" id="A0A543EJH7"/>
<organism evidence="1 2">
    <name type="scientific">Chryseobacterium aquifrigidense</name>
    <dbReference type="NCBI Taxonomy" id="558021"/>
    <lineage>
        <taxon>Bacteria</taxon>
        <taxon>Pseudomonadati</taxon>
        <taxon>Bacteroidota</taxon>
        <taxon>Flavobacteriia</taxon>
        <taxon>Flavobacteriales</taxon>
        <taxon>Weeksellaceae</taxon>
        <taxon>Chryseobacterium group</taxon>
        <taxon>Chryseobacterium</taxon>
    </lineage>
</organism>
<sequence length="348" mass="40448">MNTLKVIKAGNGDSLLMRFLGDDSTYKNILIDGGNKKSEYRKYLKSEIIEIQNNKEYIDLLVITHTDQDHVKGIQYLLEDEDIDKSIIKNVWFNNFFSSYFVESNDISYIESCKIQNLLESYQIPRNNKIIADDLEEFVFFGAKITILSPYMSDLQQLISKNELDISTEGNDYRFSIRELVTNNSRIFVDKSEDLDQTLENRVSIAFLFEINDTSILFLGDANPDIIVNSIRKLLVKKNQDVLVVDYVKLSHHASHRSISLEMTKLISSNQYIVSSNRLKSNLPNKLSFAKILNRKNKGLIKDHFYFNYSDEEVPNDKRLNFSAEEMAEFGFEYNNPNYKNGYLIKHE</sequence>
<accession>A0A543EJH7</accession>
<dbReference type="SUPFAM" id="SSF56281">
    <property type="entry name" value="Metallo-hydrolase/oxidoreductase"/>
    <property type="match status" value="1"/>
</dbReference>
<name>A0A543EJH7_9FLAO</name>
<dbReference type="Proteomes" id="UP000316437">
    <property type="component" value="Unassembled WGS sequence"/>
</dbReference>
<dbReference type="PANTHER" id="PTHR30619">
    <property type="entry name" value="DNA INTERNALIZATION/COMPETENCE PROTEIN COMEC/REC2"/>
    <property type="match status" value="1"/>
</dbReference>
<dbReference type="GO" id="GO:0016787">
    <property type="term" value="F:hydrolase activity"/>
    <property type="evidence" value="ECO:0007669"/>
    <property type="project" value="UniProtKB-KW"/>
</dbReference>
<dbReference type="PANTHER" id="PTHR30619:SF1">
    <property type="entry name" value="RECOMBINATION PROTEIN 2"/>
    <property type="match status" value="1"/>
</dbReference>